<dbReference type="OrthoDB" id="128228at2759"/>
<comment type="caution">
    <text evidence="1">The sequence shown here is derived from an EMBL/GenBank/DDBJ whole genome shotgun (WGS) entry which is preliminary data.</text>
</comment>
<gene>
    <name evidence="1" type="ORF">PHMEG_0008728</name>
</gene>
<dbReference type="Proteomes" id="UP000198211">
    <property type="component" value="Unassembled WGS sequence"/>
</dbReference>
<organism evidence="1 2">
    <name type="scientific">Phytophthora megakarya</name>
    <dbReference type="NCBI Taxonomy" id="4795"/>
    <lineage>
        <taxon>Eukaryota</taxon>
        <taxon>Sar</taxon>
        <taxon>Stramenopiles</taxon>
        <taxon>Oomycota</taxon>
        <taxon>Peronosporomycetes</taxon>
        <taxon>Peronosporales</taxon>
        <taxon>Peronosporaceae</taxon>
        <taxon>Phytophthora</taxon>
    </lineage>
</organism>
<protein>
    <submittedName>
        <fullName evidence="1">Uncharacterized protein</fullName>
    </submittedName>
</protein>
<name>A0A225WI18_9STRA</name>
<evidence type="ECO:0000313" key="1">
    <source>
        <dbReference type="EMBL" id="OWZ17346.1"/>
    </source>
</evidence>
<proteinExistence type="predicted"/>
<dbReference type="PANTHER" id="PTHR37067">
    <property type="entry name" value="PX DOMAIN-CONTAINING PROTEIN"/>
    <property type="match status" value="1"/>
</dbReference>
<keyword evidence="2" id="KW-1185">Reference proteome</keyword>
<dbReference type="InterPro" id="IPR012337">
    <property type="entry name" value="RNaseH-like_sf"/>
</dbReference>
<accession>A0A225WI18</accession>
<dbReference type="EMBL" id="NBNE01000770">
    <property type="protein sequence ID" value="OWZ17346.1"/>
    <property type="molecule type" value="Genomic_DNA"/>
</dbReference>
<dbReference type="PANTHER" id="PTHR37067:SF3">
    <property type="entry name" value="PX DOMAIN-CONTAINING PROTEIN"/>
    <property type="match status" value="1"/>
</dbReference>
<dbReference type="SUPFAM" id="SSF53098">
    <property type="entry name" value="Ribonuclease H-like"/>
    <property type="match status" value="1"/>
</dbReference>
<evidence type="ECO:0000313" key="2">
    <source>
        <dbReference type="Proteomes" id="UP000198211"/>
    </source>
</evidence>
<sequence length="400" mass="45871">MFDRHTSQNIFALISKFLGALYSNWRAKLIGMASDGENTMTAHQIDIVVKSSAKGIEDGHWINFLNAFSVFLRSQDNLIISMNVKCPKKTNRWVHLGRLLTFYKAHYRKLITYTREKRPEMLPSDEWWVVTFSVSPVIDTINVTLALLQKRSLRIAQQEDHIHALIEALTSMFHIEIEQSDDTGAQYVAFHSMRVHINDIIAHIEDQGSLARASYERLDEAAKKAVVRQITVYAMILVDGLDGVKAERDGANRGLEQNAPPVLPSQLVRLRHGVFLQDVLDPYREHISKHWKIDNIDGIEADHRDLLKAYNAEETQREIIDKYTVATDFNEAWDCVSNRFHQLQSFCGGLATVFANTTSVESDFSILKWEMDDNRTNMMHLSLEGIFQAKRRAKLQSLML</sequence>
<dbReference type="STRING" id="4795.A0A225WI18"/>
<dbReference type="AlphaFoldDB" id="A0A225WI18"/>
<reference evidence="2" key="1">
    <citation type="submission" date="2017-03" db="EMBL/GenBank/DDBJ databases">
        <title>Phytopthora megakarya and P. palmivora, two closely related causual agents of cacao black pod achieved similar genome size and gene model numbers by different mechanisms.</title>
        <authorList>
            <person name="Ali S."/>
            <person name="Shao J."/>
            <person name="Larry D.J."/>
            <person name="Kronmiller B."/>
            <person name="Shen D."/>
            <person name="Strem M.D."/>
            <person name="Melnick R.L."/>
            <person name="Guiltinan M.J."/>
            <person name="Tyler B.M."/>
            <person name="Meinhardt L.W."/>
            <person name="Bailey B.A."/>
        </authorList>
    </citation>
    <scope>NUCLEOTIDE SEQUENCE [LARGE SCALE GENOMIC DNA]</scope>
    <source>
        <strain evidence="2">zdho120</strain>
    </source>
</reference>